<dbReference type="Ensembl" id="ENSLLET00000024040.1">
    <property type="protein sequence ID" value="ENSLLEP00000023161.1"/>
    <property type="gene ID" value="ENSLLEG00000014707.1"/>
</dbReference>
<dbReference type="Pfam" id="PF23572">
    <property type="entry name" value="GH3_C"/>
    <property type="match status" value="1"/>
</dbReference>
<dbReference type="Pfam" id="PF03321">
    <property type="entry name" value="GH3"/>
    <property type="match status" value="1"/>
</dbReference>
<dbReference type="InterPro" id="IPR055378">
    <property type="entry name" value="GH3_C"/>
</dbReference>
<dbReference type="PANTHER" id="PTHR31901:SF9">
    <property type="entry name" value="GH3 DOMAIN-CONTAINING PROTEIN"/>
    <property type="match status" value="1"/>
</dbReference>
<evidence type="ECO:0000313" key="5">
    <source>
        <dbReference type="Proteomes" id="UP000694569"/>
    </source>
</evidence>
<dbReference type="AlphaFoldDB" id="A0A8C5W748"/>
<dbReference type="OrthoDB" id="10004661at2759"/>
<dbReference type="GeneTree" id="ENSGT00390000016401"/>
<evidence type="ECO:0000256" key="1">
    <source>
        <dbReference type="SAM" id="Phobius"/>
    </source>
</evidence>
<keyword evidence="5" id="KW-1185">Reference proteome</keyword>
<keyword evidence="1" id="KW-0472">Membrane</keyword>
<dbReference type="PANTHER" id="PTHR31901">
    <property type="entry name" value="GH3 DOMAIN-CONTAINING PROTEIN"/>
    <property type="match status" value="1"/>
</dbReference>
<evidence type="ECO:0000259" key="2">
    <source>
        <dbReference type="Pfam" id="PF23571"/>
    </source>
</evidence>
<dbReference type="GO" id="GO:0016881">
    <property type="term" value="F:acid-amino acid ligase activity"/>
    <property type="evidence" value="ECO:0007669"/>
    <property type="project" value="TreeGrafter"/>
</dbReference>
<protein>
    <submittedName>
        <fullName evidence="4">GH3 domain containing</fullName>
    </submittedName>
</protein>
<reference evidence="4" key="1">
    <citation type="submission" date="2025-08" db="UniProtKB">
        <authorList>
            <consortium name="Ensembl"/>
        </authorList>
    </citation>
    <scope>IDENTIFICATION</scope>
</reference>
<organism evidence="4 5">
    <name type="scientific">Leptobrachium leishanense</name>
    <name type="common">Leishan spiny toad</name>
    <dbReference type="NCBI Taxonomy" id="445787"/>
    <lineage>
        <taxon>Eukaryota</taxon>
        <taxon>Metazoa</taxon>
        <taxon>Chordata</taxon>
        <taxon>Craniata</taxon>
        <taxon>Vertebrata</taxon>
        <taxon>Euteleostomi</taxon>
        <taxon>Amphibia</taxon>
        <taxon>Batrachia</taxon>
        <taxon>Anura</taxon>
        <taxon>Pelobatoidea</taxon>
        <taxon>Megophryidae</taxon>
        <taxon>Leptobrachium</taxon>
    </lineage>
</organism>
<dbReference type="Proteomes" id="UP000694569">
    <property type="component" value="Unplaced"/>
</dbReference>
<gene>
    <name evidence="4" type="primary">GHDC</name>
</gene>
<evidence type="ECO:0000313" key="4">
    <source>
        <dbReference type="Ensembl" id="ENSLLEP00000023161.1"/>
    </source>
</evidence>
<dbReference type="GO" id="GO:0005737">
    <property type="term" value="C:cytoplasm"/>
    <property type="evidence" value="ECO:0007669"/>
    <property type="project" value="TreeGrafter"/>
</dbReference>
<feature type="transmembrane region" description="Helical" evidence="1">
    <location>
        <begin position="6"/>
        <end position="27"/>
    </location>
</feature>
<reference evidence="4" key="2">
    <citation type="submission" date="2025-09" db="UniProtKB">
        <authorList>
            <consortium name="Ensembl"/>
        </authorList>
    </citation>
    <scope>IDENTIFICATION</scope>
</reference>
<keyword evidence="1" id="KW-0812">Transmembrane</keyword>
<feature type="domain" description="GH3 middle" evidence="2">
    <location>
        <begin position="372"/>
        <end position="444"/>
    </location>
</feature>
<accession>A0A8C5W748</accession>
<dbReference type="InterPro" id="IPR004993">
    <property type="entry name" value="GH3"/>
</dbReference>
<sequence length="591" mass="66086">MLPALLLALILGAGGILYLVVFIWKGWKAENLVAEFRRWRCLRTVSKQKHRQVLERDTMDAQGAQEMLLLQILQELRGTEYGKERRFNHITDASSFRSRHPLTGNHHYKDYIQRMAQGEENVLVPSGPFTLVPTAGTSGSPALVPVRAGSVTAYQQQGAAVCLEVLQNSFPGALEKAMKFSIPSNPDKAEAGNEFRPCSSTSSFMNDLYCFSLPSHPTMSHHNAMYTQLLFALKNPALRVLESSFSWVLREVFCLMEARWESLVTDIALGYLDTGLEIPREVREQIERRLEPDASRADELRGHFEKGFEGIAKRIWPSLQVIMAVGSGSSELDSQILKDTVCRGVPLHSPMYCAAEGLIGVNLWPERSTPLYVLCPRSAFFEFIPTAACNEDQPGTVCLQDVRAGEAYELVLTNRDGLCRYRIGDVVRATGFHNQSPILEFLYRRSQTLSVRGESVSEDQFYHTLLHAVRSWPGAALQNYCCSESGILGPFSGGSVPHYEVFVALKGVRDLTEEQRYKLDQALQDRFPIYKSYRLRGSIGPLHLHLVGNQAFVTLLALASSRSGSPPDKIPPPRTLRVRALAESIRKQVLS</sequence>
<dbReference type="InterPro" id="IPR055377">
    <property type="entry name" value="GH3_M"/>
</dbReference>
<dbReference type="Pfam" id="PF23571">
    <property type="entry name" value="GH3_M"/>
    <property type="match status" value="1"/>
</dbReference>
<name>A0A8C5W748_9ANUR</name>
<evidence type="ECO:0000259" key="3">
    <source>
        <dbReference type="Pfam" id="PF23572"/>
    </source>
</evidence>
<proteinExistence type="predicted"/>
<feature type="domain" description="GH3 C-terminal" evidence="3">
    <location>
        <begin position="469"/>
        <end position="565"/>
    </location>
</feature>
<keyword evidence="1" id="KW-1133">Transmembrane helix</keyword>